<dbReference type="Proteomes" id="UP000092600">
    <property type="component" value="Unassembled WGS sequence"/>
</dbReference>
<dbReference type="NCBIfam" id="TIGR00756">
    <property type="entry name" value="PPR"/>
    <property type="match status" value="3"/>
</dbReference>
<feature type="repeat" description="PPR" evidence="3">
    <location>
        <begin position="268"/>
        <end position="302"/>
    </location>
</feature>
<dbReference type="InterPro" id="IPR033443">
    <property type="entry name" value="PROP1-like_PPR_dom"/>
</dbReference>
<name>A0A199W015_ANACO</name>
<dbReference type="InterPro" id="IPR011990">
    <property type="entry name" value="TPR-like_helical_dom_sf"/>
</dbReference>
<feature type="repeat" description="PPR" evidence="3">
    <location>
        <begin position="233"/>
        <end position="267"/>
    </location>
</feature>
<dbReference type="PANTHER" id="PTHR46862">
    <property type="entry name" value="OS07G0661900 PROTEIN"/>
    <property type="match status" value="1"/>
</dbReference>
<feature type="repeat" description="PPR" evidence="3">
    <location>
        <begin position="163"/>
        <end position="197"/>
    </location>
</feature>
<dbReference type="Pfam" id="PF13812">
    <property type="entry name" value="PPR_3"/>
    <property type="match status" value="1"/>
</dbReference>
<dbReference type="PANTHER" id="PTHR46862:SF3">
    <property type="entry name" value="OS07G0661900 PROTEIN"/>
    <property type="match status" value="1"/>
</dbReference>
<evidence type="ECO:0000256" key="2">
    <source>
        <dbReference type="ARBA" id="ARBA00022946"/>
    </source>
</evidence>
<comment type="caution">
    <text evidence="5">The sequence shown here is derived from an EMBL/GenBank/DDBJ whole genome shotgun (WGS) entry which is preliminary data.</text>
</comment>
<dbReference type="PROSITE" id="PS51375">
    <property type="entry name" value="PPR"/>
    <property type="match status" value="5"/>
</dbReference>
<dbReference type="STRING" id="4615.A0A199W015"/>
<evidence type="ECO:0000259" key="4">
    <source>
        <dbReference type="Pfam" id="PF17177"/>
    </source>
</evidence>
<reference evidence="5 6" key="1">
    <citation type="journal article" date="2016" name="DNA Res.">
        <title>The draft genome of MD-2 pineapple using hybrid error correction of long reads.</title>
        <authorList>
            <person name="Redwan R.M."/>
            <person name="Saidin A."/>
            <person name="Kumar S.V."/>
        </authorList>
    </citation>
    <scope>NUCLEOTIDE SEQUENCE [LARGE SCALE GENOMIC DNA]</scope>
    <source>
        <strain evidence="6">cv. MD2</strain>
        <tissue evidence="5">Leaf</tissue>
    </source>
</reference>
<dbReference type="Gene3D" id="1.25.40.10">
    <property type="entry name" value="Tetratricopeptide repeat domain"/>
    <property type="match status" value="2"/>
</dbReference>
<feature type="repeat" description="PPR" evidence="3">
    <location>
        <begin position="303"/>
        <end position="337"/>
    </location>
</feature>
<organism evidence="5 6">
    <name type="scientific">Ananas comosus</name>
    <name type="common">Pineapple</name>
    <name type="synonym">Ananas ananas</name>
    <dbReference type="NCBI Taxonomy" id="4615"/>
    <lineage>
        <taxon>Eukaryota</taxon>
        <taxon>Viridiplantae</taxon>
        <taxon>Streptophyta</taxon>
        <taxon>Embryophyta</taxon>
        <taxon>Tracheophyta</taxon>
        <taxon>Spermatophyta</taxon>
        <taxon>Magnoliopsida</taxon>
        <taxon>Liliopsida</taxon>
        <taxon>Poales</taxon>
        <taxon>Bromeliaceae</taxon>
        <taxon>Bromelioideae</taxon>
        <taxon>Ananas</taxon>
    </lineage>
</organism>
<dbReference type="InterPro" id="IPR002885">
    <property type="entry name" value="PPR_rpt"/>
</dbReference>
<proteinExistence type="predicted"/>
<dbReference type="Pfam" id="PF17177">
    <property type="entry name" value="PPR_long"/>
    <property type="match status" value="1"/>
</dbReference>
<keyword evidence="2" id="KW-0809">Transit peptide</keyword>
<evidence type="ECO:0000313" key="5">
    <source>
        <dbReference type="EMBL" id="OAY82619.1"/>
    </source>
</evidence>
<evidence type="ECO:0000313" key="6">
    <source>
        <dbReference type="Proteomes" id="UP000092600"/>
    </source>
</evidence>
<feature type="domain" description="PROP1-like PPR" evidence="4">
    <location>
        <begin position="177"/>
        <end position="287"/>
    </location>
</feature>
<sequence>MSSNAFPLNSMTTAAAKSFHQLPYVSLLRRYIPQPHKKSFRSVTPTHLMTLTREEEEVSEHVTKEEPKIKWADVGYAITEAQKQAISELSPKMSNRCKALMKRIICFSPQQESLPLLLASWVKAMKPRRADWLSILKEMKRVENPLLTKVMEYALLEDSFEANVRDYTKIIHIYGKHNLLDNAENAYHAMKSRGFTCDQVILTVLIDLYSKAGDFIRAKEVFEEIKLLGFSPDKRAYGSMVMAYIRANMLDCAENLIKEMEAQEVYAGKEVYKALLRAYSTIGDSNGAQRVFDAIQFAGIVPDTKLCALLVNAYCVAGESDKARSVLENMRSARLKPCDRCVSLMLSAYENENNLETTLAFLIELEEDGIMIGEEASQVLARWFRRLGVVDKVEEVLREFSDKKVKRNALF</sequence>
<protein>
    <submittedName>
        <fullName evidence="5">Pentatricopeptide repeat-containing protein</fullName>
    </submittedName>
</protein>
<gene>
    <name evidence="5" type="ORF">ACMD2_18573</name>
</gene>
<feature type="repeat" description="PPR" evidence="3">
    <location>
        <begin position="198"/>
        <end position="232"/>
    </location>
</feature>
<dbReference type="EMBL" id="LSRQ01000460">
    <property type="protein sequence ID" value="OAY82619.1"/>
    <property type="molecule type" value="Genomic_DNA"/>
</dbReference>
<dbReference type="AlphaFoldDB" id="A0A199W015"/>
<accession>A0A199W015</accession>
<evidence type="ECO:0000256" key="1">
    <source>
        <dbReference type="ARBA" id="ARBA00022737"/>
    </source>
</evidence>
<evidence type="ECO:0000256" key="3">
    <source>
        <dbReference type="PROSITE-ProRule" id="PRU00708"/>
    </source>
</evidence>
<keyword evidence="1" id="KW-0677">Repeat</keyword>